<feature type="transmembrane region" description="Helical" evidence="1">
    <location>
        <begin position="12"/>
        <end position="32"/>
    </location>
</feature>
<proteinExistence type="predicted"/>
<evidence type="ECO:0008006" key="4">
    <source>
        <dbReference type="Google" id="ProtNLM"/>
    </source>
</evidence>
<dbReference type="RefSeq" id="WP_095594569.1">
    <property type="nucleotide sequence ID" value="NZ_BMKN01000002.1"/>
</dbReference>
<keyword evidence="3" id="KW-1185">Reference proteome</keyword>
<protein>
    <recommendedName>
        <fullName evidence="4">DUF4345 domain-containing protein</fullName>
    </recommendedName>
</protein>
<dbReference type="Proteomes" id="UP000606730">
    <property type="component" value="Unassembled WGS sequence"/>
</dbReference>
<name>A0A917AJH5_9RHOB</name>
<keyword evidence="1" id="KW-0812">Transmembrane</keyword>
<evidence type="ECO:0000313" key="3">
    <source>
        <dbReference type="Proteomes" id="UP000606730"/>
    </source>
</evidence>
<reference evidence="2" key="1">
    <citation type="journal article" date="2014" name="Int. J. Syst. Evol. Microbiol.">
        <title>Complete genome sequence of Corynebacterium casei LMG S-19264T (=DSM 44701T), isolated from a smear-ripened cheese.</title>
        <authorList>
            <consortium name="US DOE Joint Genome Institute (JGI-PGF)"/>
            <person name="Walter F."/>
            <person name="Albersmeier A."/>
            <person name="Kalinowski J."/>
            <person name="Ruckert C."/>
        </authorList>
    </citation>
    <scope>NUCLEOTIDE SEQUENCE</scope>
    <source>
        <strain evidence="2">CGMCC 1.16012</strain>
    </source>
</reference>
<gene>
    <name evidence="2" type="ORF">GCM10011517_26910</name>
</gene>
<feature type="transmembrane region" description="Helical" evidence="1">
    <location>
        <begin position="104"/>
        <end position="124"/>
    </location>
</feature>
<comment type="caution">
    <text evidence="2">The sequence shown here is derived from an EMBL/GenBank/DDBJ whole genome shotgun (WGS) entry which is preliminary data.</text>
</comment>
<feature type="transmembrane region" description="Helical" evidence="1">
    <location>
        <begin position="52"/>
        <end position="69"/>
    </location>
</feature>
<dbReference type="AlphaFoldDB" id="A0A917AJH5"/>
<keyword evidence="1" id="KW-1133">Transmembrane helix</keyword>
<keyword evidence="1" id="KW-0472">Membrane</keyword>
<dbReference type="OrthoDB" id="583466at2"/>
<dbReference type="Pfam" id="PF14248">
    <property type="entry name" value="DUF4345"/>
    <property type="match status" value="1"/>
</dbReference>
<dbReference type="EMBL" id="BMKN01000002">
    <property type="protein sequence ID" value="GGE57735.1"/>
    <property type="molecule type" value="Genomic_DNA"/>
</dbReference>
<organism evidence="2 3">
    <name type="scientific">Actibacterium pelagium</name>
    <dbReference type="NCBI Taxonomy" id="2029103"/>
    <lineage>
        <taxon>Bacteria</taxon>
        <taxon>Pseudomonadati</taxon>
        <taxon>Pseudomonadota</taxon>
        <taxon>Alphaproteobacteria</taxon>
        <taxon>Rhodobacterales</taxon>
        <taxon>Roseobacteraceae</taxon>
        <taxon>Actibacterium</taxon>
    </lineage>
</organism>
<sequence length="141" mass="14380">MTLTRFQKISLGLAGITALAIGLFILIAPQAFYDSYGIAVGSDPSMLSELRAPGAGIATLGAIMLAGLFRPAMAQLSFVAALTVYLAFPVGRLVSLVVDGMPSGSVLGALVIEVVIAGLCLAALRQNKIGGAQQYSAIGLI</sequence>
<feature type="transmembrane region" description="Helical" evidence="1">
    <location>
        <begin position="76"/>
        <end position="98"/>
    </location>
</feature>
<evidence type="ECO:0000313" key="2">
    <source>
        <dbReference type="EMBL" id="GGE57735.1"/>
    </source>
</evidence>
<reference evidence="2" key="2">
    <citation type="submission" date="2020-09" db="EMBL/GenBank/DDBJ databases">
        <authorList>
            <person name="Sun Q."/>
            <person name="Zhou Y."/>
        </authorList>
    </citation>
    <scope>NUCLEOTIDE SEQUENCE</scope>
    <source>
        <strain evidence="2">CGMCC 1.16012</strain>
    </source>
</reference>
<dbReference type="InterPro" id="IPR025597">
    <property type="entry name" value="DUF4345"/>
</dbReference>
<evidence type="ECO:0000256" key="1">
    <source>
        <dbReference type="SAM" id="Phobius"/>
    </source>
</evidence>
<accession>A0A917AJH5</accession>